<comment type="cofactor">
    <cofactor evidence="1">
        <name>Zn(2+)</name>
        <dbReference type="ChEBI" id="CHEBI:29105"/>
    </cofactor>
</comment>
<dbReference type="Gene3D" id="3.90.180.10">
    <property type="entry name" value="Medium-chain alcohol dehydrogenases, catalytic domain"/>
    <property type="match status" value="1"/>
</dbReference>
<protein>
    <recommendedName>
        <fullName evidence="9">L-arabinitol 4-dehydrogenase</fullName>
        <ecNumber evidence="8">1.1.1.12</ecNumber>
    </recommendedName>
</protein>
<dbReference type="GO" id="GO:0003939">
    <property type="term" value="F:L-iditol 2-dehydrogenase (NAD+) activity"/>
    <property type="evidence" value="ECO:0007669"/>
    <property type="project" value="TreeGrafter"/>
</dbReference>
<feature type="domain" description="Alcohol dehydrogenase-like N-terminal" evidence="12">
    <location>
        <begin position="39"/>
        <end position="157"/>
    </location>
</feature>
<evidence type="ECO:0000259" key="11">
    <source>
        <dbReference type="Pfam" id="PF00107"/>
    </source>
</evidence>
<keyword evidence="14" id="KW-1185">Reference proteome</keyword>
<dbReference type="InterPro" id="IPR011032">
    <property type="entry name" value="GroES-like_sf"/>
</dbReference>
<evidence type="ECO:0000256" key="4">
    <source>
        <dbReference type="ARBA" id="ARBA00022723"/>
    </source>
</evidence>
<proteinExistence type="inferred from homology"/>
<dbReference type="PANTHER" id="PTHR43161">
    <property type="entry name" value="SORBITOL DEHYDROGENASE"/>
    <property type="match status" value="1"/>
</dbReference>
<comment type="catalytic activity">
    <reaction evidence="10">
        <text>L-arabinitol + NAD(+) = L-xylulose + NADH + H(+)</text>
        <dbReference type="Rhea" id="RHEA:16381"/>
        <dbReference type="ChEBI" id="CHEBI:15378"/>
        <dbReference type="ChEBI" id="CHEBI:17399"/>
        <dbReference type="ChEBI" id="CHEBI:18403"/>
        <dbReference type="ChEBI" id="CHEBI:57540"/>
        <dbReference type="ChEBI" id="CHEBI:57945"/>
        <dbReference type="EC" id="1.1.1.12"/>
    </reaction>
</comment>
<evidence type="ECO:0000256" key="8">
    <source>
        <dbReference type="ARBA" id="ARBA00038954"/>
    </source>
</evidence>
<dbReference type="SUPFAM" id="SSF50129">
    <property type="entry name" value="GroES-like"/>
    <property type="match status" value="1"/>
</dbReference>
<dbReference type="EC" id="1.1.1.12" evidence="8"/>
<dbReference type="GO" id="GO:0006062">
    <property type="term" value="P:sorbitol catabolic process"/>
    <property type="evidence" value="ECO:0007669"/>
    <property type="project" value="TreeGrafter"/>
</dbReference>
<keyword evidence="4" id="KW-0479">Metal-binding</keyword>
<keyword evidence="7" id="KW-0520">NAD</keyword>
<evidence type="ECO:0000313" key="14">
    <source>
        <dbReference type="Proteomes" id="UP000245884"/>
    </source>
</evidence>
<dbReference type="InterPro" id="IPR013154">
    <property type="entry name" value="ADH-like_N"/>
</dbReference>
<dbReference type="InterPro" id="IPR013149">
    <property type="entry name" value="ADH-like_C"/>
</dbReference>
<sequence length="384" mass="41156">MSPTTTSTAAPPSLKENLTLKATHEKKLELIKSQAKPPGPGQALVHVKATGVCGSDVHFWQHAGLGPWQITDKTALGHESGGVVIALGPNTESTGLKVGDRVAIEPGVPCSKVTCHFCRSGNYNLCPQVDFYSVPPMDGTLTRYHTHPAAWLHKVPDTMSFPEIALLEPLSVCLRATERAGIELGSPTLILGAGPIGAVQLLCAAASGANPIVIADLQPQRLDFAKQLCPEVSTFQVNTSLTPEQTAQQIISLFTKLSNGVGGSGPKGEVMPSVTIECTGVESSIAVASFSTRPQGRIVITGVGKAYQTIPFMHLSTNEIDVRWVFRYKDTWPRAIRIVASGKMPNLKKLVTHTFPLERAKEAVEHSADRSQFSVKTLIVDEED</sequence>
<name>A0A316UHR2_9BASI</name>
<feature type="domain" description="Alcohol dehydrogenase-like C-terminal" evidence="11">
    <location>
        <begin position="195"/>
        <end position="340"/>
    </location>
</feature>
<evidence type="ECO:0000256" key="3">
    <source>
        <dbReference type="ARBA" id="ARBA00011881"/>
    </source>
</evidence>
<dbReference type="SUPFAM" id="SSF51735">
    <property type="entry name" value="NAD(P)-binding Rossmann-fold domains"/>
    <property type="match status" value="1"/>
</dbReference>
<evidence type="ECO:0000256" key="6">
    <source>
        <dbReference type="ARBA" id="ARBA00023002"/>
    </source>
</evidence>
<evidence type="ECO:0000256" key="2">
    <source>
        <dbReference type="ARBA" id="ARBA00008072"/>
    </source>
</evidence>
<dbReference type="GO" id="GO:0046872">
    <property type="term" value="F:metal ion binding"/>
    <property type="evidence" value="ECO:0007669"/>
    <property type="project" value="UniProtKB-KW"/>
</dbReference>
<dbReference type="OrthoDB" id="2148442at2759"/>
<dbReference type="STRING" id="1569628.A0A316UHR2"/>
<dbReference type="InterPro" id="IPR036291">
    <property type="entry name" value="NAD(P)-bd_dom_sf"/>
</dbReference>
<evidence type="ECO:0000313" key="13">
    <source>
        <dbReference type="EMBL" id="PWN24812.1"/>
    </source>
</evidence>
<evidence type="ECO:0000256" key="9">
    <source>
        <dbReference type="ARBA" id="ARBA00039783"/>
    </source>
</evidence>
<evidence type="ECO:0000256" key="7">
    <source>
        <dbReference type="ARBA" id="ARBA00023027"/>
    </source>
</evidence>
<dbReference type="FunFam" id="3.40.50.720:FF:000068">
    <property type="entry name" value="Sorbitol dehydrogenase"/>
    <property type="match status" value="1"/>
</dbReference>
<dbReference type="Gene3D" id="3.40.50.720">
    <property type="entry name" value="NAD(P)-binding Rossmann-like Domain"/>
    <property type="match status" value="1"/>
</dbReference>
<evidence type="ECO:0000256" key="1">
    <source>
        <dbReference type="ARBA" id="ARBA00001947"/>
    </source>
</evidence>
<dbReference type="RefSeq" id="XP_025359424.1">
    <property type="nucleotide sequence ID" value="XM_025507139.1"/>
</dbReference>
<gene>
    <name evidence="13" type="ORF">BDZ90DRAFT_234760</name>
</gene>
<dbReference type="PANTHER" id="PTHR43161:SF12">
    <property type="entry name" value="L-ARABINITOL 4-DEHYDROGENASE"/>
    <property type="match status" value="1"/>
</dbReference>
<evidence type="ECO:0000256" key="5">
    <source>
        <dbReference type="ARBA" id="ARBA00022833"/>
    </source>
</evidence>
<evidence type="ECO:0000256" key="10">
    <source>
        <dbReference type="ARBA" id="ARBA00049317"/>
    </source>
</evidence>
<dbReference type="Pfam" id="PF08240">
    <property type="entry name" value="ADH_N"/>
    <property type="match status" value="1"/>
</dbReference>
<keyword evidence="5" id="KW-0862">Zinc</keyword>
<dbReference type="InterPro" id="IPR045306">
    <property type="entry name" value="SDH-like"/>
</dbReference>
<dbReference type="Pfam" id="PF00107">
    <property type="entry name" value="ADH_zinc_N"/>
    <property type="match status" value="1"/>
</dbReference>
<comment type="subunit">
    <text evidence="3">Homotetramer.</text>
</comment>
<evidence type="ECO:0000259" key="12">
    <source>
        <dbReference type="Pfam" id="PF08240"/>
    </source>
</evidence>
<dbReference type="GO" id="GO:0050019">
    <property type="term" value="F:L-arabinitol 4-dehydrogenase activity"/>
    <property type="evidence" value="ECO:0007669"/>
    <property type="project" value="UniProtKB-EC"/>
</dbReference>
<dbReference type="AlphaFoldDB" id="A0A316UHR2"/>
<accession>A0A316UHR2</accession>
<reference evidence="13 14" key="1">
    <citation type="journal article" date="2018" name="Mol. Biol. Evol.">
        <title>Broad Genomic Sampling Reveals a Smut Pathogenic Ancestry of the Fungal Clade Ustilaginomycotina.</title>
        <authorList>
            <person name="Kijpornyongpan T."/>
            <person name="Mondo S.J."/>
            <person name="Barry K."/>
            <person name="Sandor L."/>
            <person name="Lee J."/>
            <person name="Lipzen A."/>
            <person name="Pangilinan J."/>
            <person name="LaButti K."/>
            <person name="Hainaut M."/>
            <person name="Henrissat B."/>
            <person name="Grigoriev I.V."/>
            <person name="Spatafora J.W."/>
            <person name="Aime M.C."/>
        </authorList>
    </citation>
    <scope>NUCLEOTIDE SEQUENCE [LARGE SCALE GENOMIC DNA]</scope>
    <source>
        <strain evidence="13 14">MCA 5214</strain>
    </source>
</reference>
<organism evidence="13 14">
    <name type="scientific">Jaminaea rosea</name>
    <dbReference type="NCBI Taxonomy" id="1569628"/>
    <lineage>
        <taxon>Eukaryota</taxon>
        <taxon>Fungi</taxon>
        <taxon>Dikarya</taxon>
        <taxon>Basidiomycota</taxon>
        <taxon>Ustilaginomycotina</taxon>
        <taxon>Exobasidiomycetes</taxon>
        <taxon>Microstromatales</taxon>
        <taxon>Microstromatales incertae sedis</taxon>
        <taxon>Jaminaea</taxon>
    </lineage>
</organism>
<dbReference type="GeneID" id="37028962"/>
<comment type="similarity">
    <text evidence="2">Belongs to the zinc-containing alcohol dehydrogenase family.</text>
</comment>
<dbReference type="EMBL" id="KZ819679">
    <property type="protein sequence ID" value="PWN24812.1"/>
    <property type="molecule type" value="Genomic_DNA"/>
</dbReference>
<keyword evidence="6" id="KW-0560">Oxidoreductase</keyword>
<dbReference type="CDD" id="cd05285">
    <property type="entry name" value="sorbitol_DH"/>
    <property type="match status" value="1"/>
</dbReference>
<dbReference type="Proteomes" id="UP000245884">
    <property type="component" value="Unassembled WGS sequence"/>
</dbReference>